<evidence type="ECO:0000259" key="2">
    <source>
        <dbReference type="Pfam" id="PF20155"/>
    </source>
</evidence>
<gene>
    <name evidence="3" type="ORF">LIY65_06635</name>
</gene>
<feature type="transmembrane region" description="Helical" evidence="1">
    <location>
        <begin position="552"/>
        <end position="571"/>
    </location>
</feature>
<dbReference type="InterPro" id="IPR016024">
    <property type="entry name" value="ARM-type_fold"/>
</dbReference>
<dbReference type="Pfam" id="PF20155">
    <property type="entry name" value="TMP_3"/>
    <property type="match status" value="1"/>
</dbReference>
<dbReference type="SUPFAM" id="SSF48371">
    <property type="entry name" value="ARM repeat"/>
    <property type="match status" value="1"/>
</dbReference>
<accession>A0AAW4U8Z0</accession>
<dbReference type="InterPro" id="IPR013491">
    <property type="entry name" value="Tape_meas_N"/>
</dbReference>
<sequence length="691" mass="76740">MVVRELIAKIAYELDKNSVNKADNSINKTKSKLSKIANVGSNAWNKISNSANKTRISINGIGKEAIYTSEQLRRMGAYQDKLGRWHGSNGKYLKINADTTQARANILSLQSSMHSLINGARMLGQAIIAAFAIDRIIAFTQAIQKSADEMMNLDGRLRTITSTDEERFNIEDRLYVLSQQNRQGMKEMGNLYFKIANGTKKYGFNTEDFMRATDIVSKSLTIGGASTAEAQSTILQLGQALGSGFLMGDELNSLNENAQPLMQKIAEYFGKDIGELKEMGSERELKSEDIMRAILSAGAKMDEEFSKMPTTIGQSLQQIENLWNRFTQRLERGTGVFSFIAKSMSNNVIYISNIVNDLFTLMDDYDGSQEWLDRFQDSYPILFTLYEGFSSLKDIVMDIVEAFKPFTNELNNFDIYDIFFGIKNALQEIFSGLLPTIEPFLQAIARLASDILPLLKNSFITIAPLIATGFAIIASILGSIIEIFTSIINFIADLIEENQEFAQLLVNIGVIILTYIYGGFIAVVGAIGFVIQAIQWCYEQLIILKNIIVESLYNAFIYALQAVSLFFSSIAQFFGNFIAETFIAVGQFISAFGNAINSVKNFFSGLGSFAISILQQIANAIQNWVLDKIEWASSKLNSLQSFADTVLDGIGNAVSSASYEYTMNNNFNVKNSDEAVNVVSGLDFPTLYPGY</sequence>
<dbReference type="Proteomes" id="UP001198190">
    <property type="component" value="Unassembled WGS sequence"/>
</dbReference>
<feature type="transmembrane region" description="Helical" evidence="1">
    <location>
        <begin position="577"/>
        <end position="596"/>
    </location>
</feature>
<dbReference type="RefSeq" id="WP_227152931.1">
    <property type="nucleotide sequence ID" value="NZ_JAJCGD010000014.1"/>
</dbReference>
<dbReference type="NCBIfam" id="TIGR02675">
    <property type="entry name" value="tape_meas_nterm"/>
    <property type="match status" value="1"/>
</dbReference>
<organism evidence="3 4">
    <name type="scientific">Megamonas funiformis</name>
    <dbReference type="NCBI Taxonomy" id="437897"/>
    <lineage>
        <taxon>Bacteria</taxon>
        <taxon>Bacillati</taxon>
        <taxon>Bacillota</taxon>
        <taxon>Negativicutes</taxon>
        <taxon>Selenomonadales</taxon>
        <taxon>Selenomonadaceae</taxon>
        <taxon>Megamonas</taxon>
    </lineage>
</organism>
<dbReference type="AlphaFoldDB" id="A0AAW4U8Z0"/>
<feature type="domain" description="Tape measure protein N-terminal" evidence="2">
    <location>
        <begin position="142"/>
        <end position="330"/>
    </location>
</feature>
<comment type="caution">
    <text evidence="3">The sequence shown here is derived from an EMBL/GenBank/DDBJ whole genome shotgun (WGS) entry which is preliminary data.</text>
</comment>
<name>A0AAW4U8Z0_9FIRM</name>
<keyword evidence="1" id="KW-0812">Transmembrane</keyword>
<protein>
    <submittedName>
        <fullName evidence="3">Tape measure protein</fullName>
    </submittedName>
</protein>
<feature type="transmembrane region" description="Helical" evidence="1">
    <location>
        <begin position="504"/>
        <end position="531"/>
    </location>
</feature>
<feature type="transmembrane region" description="Helical" evidence="1">
    <location>
        <begin position="459"/>
        <end position="492"/>
    </location>
</feature>
<reference evidence="3" key="1">
    <citation type="submission" date="2021-10" db="EMBL/GenBank/DDBJ databases">
        <title>Collection of gut derived symbiotic bacterial strains cultured from healthy donors.</title>
        <authorList>
            <person name="Lin H."/>
            <person name="Littmann E."/>
            <person name="Claire K."/>
            <person name="Pamer E."/>
        </authorList>
    </citation>
    <scope>NUCLEOTIDE SEQUENCE</scope>
    <source>
        <strain evidence="3">MSK.7.16</strain>
    </source>
</reference>
<keyword evidence="1" id="KW-0472">Membrane</keyword>
<proteinExistence type="predicted"/>
<evidence type="ECO:0000313" key="4">
    <source>
        <dbReference type="Proteomes" id="UP001198190"/>
    </source>
</evidence>
<keyword evidence="1" id="KW-1133">Transmembrane helix</keyword>
<dbReference type="EMBL" id="JAJCGD010000014">
    <property type="protein sequence ID" value="MCB6828370.1"/>
    <property type="molecule type" value="Genomic_DNA"/>
</dbReference>
<evidence type="ECO:0000256" key="1">
    <source>
        <dbReference type="SAM" id="Phobius"/>
    </source>
</evidence>
<evidence type="ECO:0000313" key="3">
    <source>
        <dbReference type="EMBL" id="MCB6828370.1"/>
    </source>
</evidence>